<dbReference type="InterPro" id="IPR016193">
    <property type="entry name" value="Cytidine_deaminase-like"/>
</dbReference>
<accession>A0ABW2KKA1</accession>
<dbReference type="EMBL" id="JBHTBH010000008">
    <property type="protein sequence ID" value="MFC7329631.1"/>
    <property type="molecule type" value="Genomic_DNA"/>
</dbReference>
<reference evidence="2" key="1">
    <citation type="journal article" date="2019" name="Int. J. Syst. Evol. Microbiol.">
        <title>The Global Catalogue of Microorganisms (GCM) 10K type strain sequencing project: providing services to taxonomists for standard genome sequencing and annotation.</title>
        <authorList>
            <consortium name="The Broad Institute Genomics Platform"/>
            <consortium name="The Broad Institute Genome Sequencing Center for Infectious Disease"/>
            <person name="Wu L."/>
            <person name="Ma J."/>
        </authorList>
    </citation>
    <scope>NUCLEOTIDE SEQUENCE [LARGE SCALE GENOMIC DNA]</scope>
    <source>
        <strain evidence="2">CGMCC 4.7382</strain>
    </source>
</reference>
<gene>
    <name evidence="1" type="ORF">ACFQRF_18020</name>
</gene>
<sequence>MSDPIRAEAPRDIDPEDGKLITLARSARARNAAAEGAAVRDETGRTYVATTVALPALELSALQAAVAAAVSSGARTLEAAVVVTEAAEHPAVDLAVARDLATPTVLLVAPDGTPALRTSARQADEPAS</sequence>
<proteinExistence type="predicted"/>
<protein>
    <submittedName>
        <fullName evidence="1">Cytidine deaminase</fullName>
    </submittedName>
</protein>
<evidence type="ECO:0000313" key="2">
    <source>
        <dbReference type="Proteomes" id="UP001596540"/>
    </source>
</evidence>
<dbReference type="Gene3D" id="3.40.140.10">
    <property type="entry name" value="Cytidine Deaminase, domain 2"/>
    <property type="match status" value="1"/>
</dbReference>
<comment type="caution">
    <text evidence="1">The sequence shown here is derived from an EMBL/GenBank/DDBJ whole genome shotgun (WGS) entry which is preliminary data.</text>
</comment>
<organism evidence="1 2">
    <name type="scientific">Marinactinospora rubrisoli</name>
    <dbReference type="NCBI Taxonomy" id="2715399"/>
    <lineage>
        <taxon>Bacteria</taxon>
        <taxon>Bacillati</taxon>
        <taxon>Actinomycetota</taxon>
        <taxon>Actinomycetes</taxon>
        <taxon>Streptosporangiales</taxon>
        <taxon>Nocardiopsidaceae</taxon>
        <taxon>Marinactinospora</taxon>
    </lineage>
</organism>
<name>A0ABW2KKA1_9ACTN</name>
<dbReference type="RefSeq" id="WP_379872275.1">
    <property type="nucleotide sequence ID" value="NZ_JBHTBH010000008.1"/>
</dbReference>
<keyword evidence="2" id="KW-1185">Reference proteome</keyword>
<dbReference type="Proteomes" id="UP001596540">
    <property type="component" value="Unassembled WGS sequence"/>
</dbReference>
<evidence type="ECO:0000313" key="1">
    <source>
        <dbReference type="EMBL" id="MFC7329631.1"/>
    </source>
</evidence>
<dbReference type="SUPFAM" id="SSF53927">
    <property type="entry name" value="Cytidine deaminase-like"/>
    <property type="match status" value="1"/>
</dbReference>